<dbReference type="Proteomes" id="UP000093432">
    <property type="component" value="Unassembled WGS sequence"/>
</dbReference>
<dbReference type="EMBL" id="MAYG01000001">
    <property type="protein sequence ID" value="OCA75073.1"/>
    <property type="molecule type" value="Genomic_DNA"/>
</dbReference>
<name>A0A1B8ZU10_9FLAO</name>
<evidence type="ECO:0000313" key="2">
    <source>
        <dbReference type="EMBL" id="OCA75073.1"/>
    </source>
</evidence>
<dbReference type="RefSeq" id="WP_065399052.1">
    <property type="nucleotide sequence ID" value="NZ_MAYG01000001.1"/>
</dbReference>
<organism evidence="2 3">
    <name type="scientific">Chryseobacterium arthrosphaerae</name>
    <dbReference type="NCBI Taxonomy" id="651561"/>
    <lineage>
        <taxon>Bacteria</taxon>
        <taxon>Pseudomonadati</taxon>
        <taxon>Bacteroidota</taxon>
        <taxon>Flavobacteriia</taxon>
        <taxon>Flavobacteriales</taxon>
        <taxon>Weeksellaceae</taxon>
        <taxon>Chryseobacterium group</taxon>
        <taxon>Chryseobacterium</taxon>
    </lineage>
</organism>
<reference evidence="3" key="1">
    <citation type="submission" date="2016-07" db="EMBL/GenBank/DDBJ databases">
        <authorList>
            <person name="Florea S."/>
            <person name="Webb J.S."/>
            <person name="Jaromczyk J."/>
            <person name="Schardl C.L."/>
        </authorList>
    </citation>
    <scope>NUCLEOTIDE SEQUENCE [LARGE SCALE GENOMIC DNA]</scope>
    <source>
        <strain evidence="3">CC-VM-7</strain>
    </source>
</reference>
<keyword evidence="1" id="KW-0472">Membrane</keyword>
<feature type="transmembrane region" description="Helical" evidence="1">
    <location>
        <begin position="36"/>
        <end position="53"/>
    </location>
</feature>
<dbReference type="STRING" id="651561.BBI00_12340"/>
<keyword evidence="1" id="KW-0812">Transmembrane</keyword>
<dbReference type="AlphaFoldDB" id="A0A1B8ZU10"/>
<accession>A0A1B8ZU10</accession>
<protein>
    <submittedName>
        <fullName evidence="2">Uncharacterized protein</fullName>
    </submittedName>
</protein>
<evidence type="ECO:0000313" key="3">
    <source>
        <dbReference type="Proteomes" id="UP000093432"/>
    </source>
</evidence>
<feature type="transmembrane region" description="Helical" evidence="1">
    <location>
        <begin position="65"/>
        <end position="82"/>
    </location>
</feature>
<feature type="transmembrane region" description="Helical" evidence="1">
    <location>
        <begin position="7"/>
        <end position="24"/>
    </location>
</feature>
<feature type="transmembrane region" description="Helical" evidence="1">
    <location>
        <begin position="94"/>
        <end position="110"/>
    </location>
</feature>
<gene>
    <name evidence="2" type="ORF">BBI00_12340</name>
</gene>
<evidence type="ECO:0000256" key="1">
    <source>
        <dbReference type="SAM" id="Phobius"/>
    </source>
</evidence>
<proteinExistence type="predicted"/>
<dbReference type="OrthoDB" id="1447802at2"/>
<sequence>MKGRISYWFLLGLVSWAGIVVLRHNSIYIPVINDHFTDFITVPMYCYLIEYIMNSVPGYHWKPDLKFVLTSTLYLTFLFEIICPNLSRVFTGDLLDVLAYGAGGLLYYFFSIKSTLKDFKNQKTGSSTS</sequence>
<comment type="caution">
    <text evidence="2">The sequence shown here is derived from an EMBL/GenBank/DDBJ whole genome shotgun (WGS) entry which is preliminary data.</text>
</comment>
<keyword evidence="1" id="KW-1133">Transmembrane helix</keyword>